<feature type="domain" description="DUF4113" evidence="1">
    <location>
        <begin position="55"/>
        <end position="103"/>
    </location>
</feature>
<name>A0A512B0P6_9BACT</name>
<dbReference type="EMBL" id="BJYS01000024">
    <property type="protein sequence ID" value="GEO05534.1"/>
    <property type="molecule type" value="Genomic_DNA"/>
</dbReference>
<dbReference type="OrthoDB" id="8005699at2"/>
<accession>A0A512B0P6</accession>
<organism evidence="2 3">
    <name type="scientific">Adhaeribacter aerolatus</name>
    <dbReference type="NCBI Taxonomy" id="670289"/>
    <lineage>
        <taxon>Bacteria</taxon>
        <taxon>Pseudomonadati</taxon>
        <taxon>Bacteroidota</taxon>
        <taxon>Cytophagia</taxon>
        <taxon>Cytophagales</taxon>
        <taxon>Hymenobacteraceae</taxon>
        <taxon>Adhaeribacter</taxon>
    </lineage>
</organism>
<dbReference type="InterPro" id="IPR025188">
    <property type="entry name" value="DUF4113"/>
</dbReference>
<evidence type="ECO:0000313" key="2">
    <source>
        <dbReference type="EMBL" id="GEO05534.1"/>
    </source>
</evidence>
<evidence type="ECO:0000259" key="1">
    <source>
        <dbReference type="Pfam" id="PF13438"/>
    </source>
</evidence>
<dbReference type="AlphaFoldDB" id="A0A512B0P6"/>
<dbReference type="Proteomes" id="UP000321532">
    <property type="component" value="Unassembled WGS sequence"/>
</dbReference>
<comment type="caution">
    <text evidence="2">The sequence shown here is derived from an EMBL/GenBank/DDBJ whole genome shotgun (WGS) entry which is preliminary data.</text>
</comment>
<evidence type="ECO:0000313" key="3">
    <source>
        <dbReference type="Proteomes" id="UP000321532"/>
    </source>
</evidence>
<dbReference type="Pfam" id="PF13438">
    <property type="entry name" value="DUF4113"/>
    <property type="match status" value="1"/>
</dbReference>
<gene>
    <name evidence="2" type="ORF">AAE02nite_31980</name>
</gene>
<proteinExistence type="predicted"/>
<reference evidence="2 3" key="1">
    <citation type="submission" date="2019-07" db="EMBL/GenBank/DDBJ databases">
        <title>Whole genome shotgun sequence of Adhaeribacter aerolatus NBRC 106133.</title>
        <authorList>
            <person name="Hosoyama A."/>
            <person name="Uohara A."/>
            <person name="Ohji S."/>
            <person name="Ichikawa N."/>
        </authorList>
    </citation>
    <scope>NUCLEOTIDE SEQUENCE [LARGE SCALE GENOMIC DNA]</scope>
    <source>
        <strain evidence="2 3">NBRC 106133</strain>
    </source>
</reference>
<protein>
    <recommendedName>
        <fullName evidence="1">DUF4113 domain-containing protein</fullName>
    </recommendedName>
</protein>
<keyword evidence="3" id="KW-1185">Reference proteome</keyword>
<sequence length="104" mass="12139">MITQLVLTPSIEHTVWQSLSAYTKLFSFRILNICPASSVQLYLLDALDRGQHTDLRNARDKLTKKMGREVIQLASKGKNNNWKMRQDYDTPCFTIRIEEVLRVR</sequence>